<dbReference type="AlphaFoldDB" id="A0A225VA22"/>
<dbReference type="Proteomes" id="UP000198211">
    <property type="component" value="Unassembled WGS sequence"/>
</dbReference>
<keyword evidence="2" id="KW-0548">Nucleotidyltransferase</keyword>
<dbReference type="EMBL" id="NBNE01006640">
    <property type="protein sequence ID" value="OWZ01718.1"/>
    <property type="molecule type" value="Genomic_DNA"/>
</dbReference>
<dbReference type="GO" id="GO:0003964">
    <property type="term" value="F:RNA-directed DNA polymerase activity"/>
    <property type="evidence" value="ECO:0007669"/>
    <property type="project" value="UniProtKB-KW"/>
</dbReference>
<organism evidence="2 3">
    <name type="scientific">Phytophthora megakarya</name>
    <dbReference type="NCBI Taxonomy" id="4795"/>
    <lineage>
        <taxon>Eukaryota</taxon>
        <taxon>Sar</taxon>
        <taxon>Stramenopiles</taxon>
        <taxon>Oomycota</taxon>
        <taxon>Peronosporomycetes</taxon>
        <taxon>Peronosporales</taxon>
        <taxon>Peronosporaceae</taxon>
        <taxon>Phytophthora</taxon>
    </lineage>
</organism>
<gene>
    <name evidence="2" type="ORF">PHMEG_00026838</name>
</gene>
<proteinExistence type="predicted"/>
<accession>A0A225VA22</accession>
<keyword evidence="3" id="KW-1185">Reference proteome</keyword>
<feature type="region of interest" description="Disordered" evidence="1">
    <location>
        <begin position="118"/>
        <end position="157"/>
    </location>
</feature>
<feature type="compositionally biased region" description="Polar residues" evidence="1">
    <location>
        <begin position="134"/>
        <end position="143"/>
    </location>
</feature>
<evidence type="ECO:0000256" key="1">
    <source>
        <dbReference type="SAM" id="MobiDB-lite"/>
    </source>
</evidence>
<evidence type="ECO:0000313" key="3">
    <source>
        <dbReference type="Proteomes" id="UP000198211"/>
    </source>
</evidence>
<evidence type="ECO:0000313" key="2">
    <source>
        <dbReference type="EMBL" id="OWZ01718.1"/>
    </source>
</evidence>
<name>A0A225VA22_9STRA</name>
<protein>
    <submittedName>
        <fullName evidence="2">Reverse transcriptase</fullName>
    </submittedName>
</protein>
<feature type="region of interest" description="Disordered" evidence="1">
    <location>
        <begin position="1"/>
        <end position="34"/>
    </location>
</feature>
<sequence>MPDQTTDRSDTKDTKTENQTDVGNTEPKTENLNCQTQIKLDTGEVAAEDLEGNLTVLPEIPISTTAKVSIEDLQVGGDSRSATPEEIERLRQIIWKKRHLLIGKGNALPPAAKGVVYDSDGGNAKPTANPESAHANSRNNRSPDQGPPGSRDHPTLDIAMGLTDRDCSQEQWCGYQVVHRLQVDKQLTRLMGYPMSLISDLLEDLDKALDRVSYRRPDGNRIDPSARSLRTPAVTMKSMPKIAFCPERSPIQMSKNTPDIPPE</sequence>
<keyword evidence="2" id="KW-0695">RNA-directed DNA polymerase</keyword>
<keyword evidence="2" id="KW-0808">Transferase</keyword>
<feature type="compositionally biased region" description="Basic and acidic residues" evidence="1">
    <location>
        <begin position="1"/>
        <end position="18"/>
    </location>
</feature>
<reference evidence="3" key="1">
    <citation type="submission" date="2017-03" db="EMBL/GenBank/DDBJ databases">
        <title>Phytopthora megakarya and P. palmivora, two closely related causual agents of cacao black pod achieved similar genome size and gene model numbers by different mechanisms.</title>
        <authorList>
            <person name="Ali S."/>
            <person name="Shao J."/>
            <person name="Larry D.J."/>
            <person name="Kronmiller B."/>
            <person name="Shen D."/>
            <person name="Strem M.D."/>
            <person name="Melnick R.L."/>
            <person name="Guiltinan M.J."/>
            <person name="Tyler B.M."/>
            <person name="Meinhardt L.W."/>
            <person name="Bailey B.A."/>
        </authorList>
    </citation>
    <scope>NUCLEOTIDE SEQUENCE [LARGE SCALE GENOMIC DNA]</scope>
    <source>
        <strain evidence="3">zdho120</strain>
    </source>
</reference>
<comment type="caution">
    <text evidence="2">The sequence shown here is derived from an EMBL/GenBank/DDBJ whole genome shotgun (WGS) entry which is preliminary data.</text>
</comment>